<comment type="caution">
    <text evidence="1">The sequence shown here is derived from an EMBL/GenBank/DDBJ whole genome shotgun (WGS) entry which is preliminary data.</text>
</comment>
<name>A0A819RK71_9BILA</name>
<organism evidence="1 2">
    <name type="scientific">Rotaria sordida</name>
    <dbReference type="NCBI Taxonomy" id="392033"/>
    <lineage>
        <taxon>Eukaryota</taxon>
        <taxon>Metazoa</taxon>
        <taxon>Spiralia</taxon>
        <taxon>Gnathifera</taxon>
        <taxon>Rotifera</taxon>
        <taxon>Eurotatoria</taxon>
        <taxon>Bdelloidea</taxon>
        <taxon>Philodinida</taxon>
        <taxon>Philodinidae</taxon>
        <taxon>Rotaria</taxon>
    </lineage>
</organism>
<dbReference type="EMBL" id="CAJOBD010006026">
    <property type="protein sequence ID" value="CAF4049221.1"/>
    <property type="molecule type" value="Genomic_DNA"/>
</dbReference>
<sequence length="101" mass="12277">FVTEKHVIEEFQKLEEESPESMNEFIDHFEDNCISRQGRNNRRRSSRFAISFWSYFDRLDLQLPRTNNPQEAWHNTLQVTSCFAIKRLLTIYFYFDAEFLS</sequence>
<dbReference type="AlphaFoldDB" id="A0A819RK71"/>
<feature type="non-terminal residue" evidence="1">
    <location>
        <position position="1"/>
    </location>
</feature>
<gene>
    <name evidence="1" type="ORF">JBS370_LOCUS28945</name>
</gene>
<dbReference type="Proteomes" id="UP000663836">
    <property type="component" value="Unassembled WGS sequence"/>
</dbReference>
<reference evidence="1" key="1">
    <citation type="submission" date="2021-02" db="EMBL/GenBank/DDBJ databases">
        <authorList>
            <person name="Nowell W R."/>
        </authorList>
    </citation>
    <scope>NUCLEOTIDE SEQUENCE</scope>
</reference>
<proteinExistence type="predicted"/>
<evidence type="ECO:0000313" key="1">
    <source>
        <dbReference type="EMBL" id="CAF4049221.1"/>
    </source>
</evidence>
<protein>
    <submittedName>
        <fullName evidence="1">Uncharacterized protein</fullName>
    </submittedName>
</protein>
<evidence type="ECO:0000313" key="2">
    <source>
        <dbReference type="Proteomes" id="UP000663836"/>
    </source>
</evidence>
<accession>A0A819RK71</accession>